<sequence length="535" mass="55390">MPEIPAALGELLAEVDAFVGAWGDAVTLASSDPAADVLSMTDAGLLAVTEALAGLSKRVDALTVRCAAGLTRRSPSEAGNDGLARRTGHSTPAGLIATMKGGRYSEAVKLIAVGEATEPRAAFTGERLPPRFAHVAAGVGAGRLGVEAAAVITAFLTRVSVRASADDLAWSEAMLVERGPVVGVDGLNRLIKQLEARLDPDGVRPREDELHGQRSLRIWEDSAGMINLRGRFDPVTGAPIKVAVESLVGAELHRARDARPGFGETAAAVGADAAGGAVDAALAGDPARAGDPALAGDPARAGASRAAGASGAADAAFAEQRSIDQMNADALADVARLAISSAGASLPALGFATVVARIDHDSLLTGRGHATIDGIDQPVSATTARQLAASAGVIPMVCGGEGEVLDLGRGKRLFTKAQRLALAERDGGCAHPGCRRPIAHTQAHHIRWWKRHHGPTDLENGVLLCAFHHGLLHRNGWSIEIRDNRAWFIPPPHIDPEQRPRAGNRSPHLEIRHAHDGQVVPSSSRSRSASGASAA</sequence>
<keyword evidence="4" id="KW-1185">Reference proteome</keyword>
<gene>
    <name evidence="3" type="ORF">GCM10011372_30770</name>
</gene>
<comment type="caution">
    <text evidence="3">The sequence shown here is derived from an EMBL/GenBank/DDBJ whole genome shotgun (WGS) entry which is preliminary data.</text>
</comment>
<evidence type="ECO:0000256" key="1">
    <source>
        <dbReference type="SAM" id="MobiDB-lite"/>
    </source>
</evidence>
<proteinExistence type="predicted"/>
<name>A0A917PSZ8_9MICO</name>
<reference evidence="3" key="2">
    <citation type="submission" date="2020-09" db="EMBL/GenBank/DDBJ databases">
        <authorList>
            <person name="Sun Q."/>
            <person name="Zhou Y."/>
        </authorList>
    </citation>
    <scope>NUCLEOTIDE SEQUENCE</scope>
    <source>
        <strain evidence="3">CGMCC 1.8984</strain>
    </source>
</reference>
<dbReference type="InterPro" id="IPR003615">
    <property type="entry name" value="HNH_nuc"/>
</dbReference>
<dbReference type="AlphaFoldDB" id="A0A917PSZ8"/>
<evidence type="ECO:0000259" key="2">
    <source>
        <dbReference type="SMART" id="SM00507"/>
    </source>
</evidence>
<dbReference type="RefSeq" id="WP_188744290.1">
    <property type="nucleotide sequence ID" value="NZ_BAABFW010000027.1"/>
</dbReference>
<organism evidence="3 4">
    <name type="scientific">Agromyces bauzanensis</name>
    <dbReference type="NCBI Taxonomy" id="1308924"/>
    <lineage>
        <taxon>Bacteria</taxon>
        <taxon>Bacillati</taxon>
        <taxon>Actinomycetota</taxon>
        <taxon>Actinomycetes</taxon>
        <taxon>Micrococcales</taxon>
        <taxon>Microbacteriaceae</taxon>
        <taxon>Agromyces</taxon>
    </lineage>
</organism>
<feature type="compositionally biased region" description="Low complexity" evidence="1">
    <location>
        <begin position="522"/>
        <end position="535"/>
    </location>
</feature>
<feature type="region of interest" description="Disordered" evidence="1">
    <location>
        <begin position="491"/>
        <end position="535"/>
    </location>
</feature>
<reference evidence="3" key="1">
    <citation type="journal article" date="2014" name="Int. J. Syst. Evol. Microbiol.">
        <title>Complete genome sequence of Corynebacterium casei LMG S-19264T (=DSM 44701T), isolated from a smear-ripened cheese.</title>
        <authorList>
            <consortium name="US DOE Joint Genome Institute (JGI-PGF)"/>
            <person name="Walter F."/>
            <person name="Albersmeier A."/>
            <person name="Kalinowski J."/>
            <person name="Ruckert C."/>
        </authorList>
    </citation>
    <scope>NUCLEOTIDE SEQUENCE</scope>
    <source>
        <strain evidence="3">CGMCC 1.8984</strain>
    </source>
</reference>
<dbReference type="InterPro" id="IPR003870">
    <property type="entry name" value="DUF222"/>
</dbReference>
<dbReference type="SMART" id="SM00507">
    <property type="entry name" value="HNHc"/>
    <property type="match status" value="1"/>
</dbReference>
<feature type="domain" description="HNH nuclease" evidence="2">
    <location>
        <begin position="417"/>
        <end position="470"/>
    </location>
</feature>
<protein>
    <recommendedName>
        <fullName evidence="2">HNH nuclease domain-containing protein</fullName>
    </recommendedName>
</protein>
<dbReference type="Proteomes" id="UP000636956">
    <property type="component" value="Unassembled WGS sequence"/>
</dbReference>
<dbReference type="CDD" id="cd00085">
    <property type="entry name" value="HNHc"/>
    <property type="match status" value="1"/>
</dbReference>
<feature type="compositionally biased region" description="Basic and acidic residues" evidence="1">
    <location>
        <begin position="507"/>
        <end position="516"/>
    </location>
</feature>
<evidence type="ECO:0000313" key="4">
    <source>
        <dbReference type="Proteomes" id="UP000636956"/>
    </source>
</evidence>
<evidence type="ECO:0000313" key="3">
    <source>
        <dbReference type="EMBL" id="GGJ90070.1"/>
    </source>
</evidence>
<dbReference type="Pfam" id="PF02720">
    <property type="entry name" value="DUF222"/>
    <property type="match status" value="1"/>
</dbReference>
<accession>A0A917PSZ8</accession>
<dbReference type="EMBL" id="BMMD01000021">
    <property type="protein sequence ID" value="GGJ90070.1"/>
    <property type="molecule type" value="Genomic_DNA"/>
</dbReference>